<dbReference type="PANTHER" id="PTHR10492:SF57">
    <property type="entry name" value="ATP-DEPENDENT DNA HELICASE"/>
    <property type="match status" value="1"/>
</dbReference>
<evidence type="ECO:0000313" key="4">
    <source>
        <dbReference type="Proteomes" id="UP000801492"/>
    </source>
</evidence>
<dbReference type="Pfam" id="PF05970">
    <property type="entry name" value="PIF1"/>
    <property type="match status" value="1"/>
</dbReference>
<dbReference type="PANTHER" id="PTHR10492">
    <property type="match status" value="1"/>
</dbReference>
<comment type="caution">
    <text evidence="3">The sequence shown here is derived from an EMBL/GenBank/DDBJ whole genome shotgun (WGS) entry which is preliminary data.</text>
</comment>
<accession>A0A8K0CXN3</accession>
<dbReference type="GO" id="GO:0006310">
    <property type="term" value="P:DNA recombination"/>
    <property type="evidence" value="ECO:0007669"/>
    <property type="project" value="UniProtKB-KW"/>
</dbReference>
<keyword evidence="1" id="KW-0067">ATP-binding</keyword>
<sequence length="424" mass="47597">MGRYVSSNEAIWKIFSFSIHERHPTVVHLAVHLENGQRVYFTAENAAQRAERPPATTLTSFFETCAGDPFAKTLLYSKMPKYYTWNASSKRFQRRKQGQPVPGYENIYSTDALGRIYTVHPNNDQFNGELCATYREACQRLHLLEDDVHWAHTLADAVISSTSHQIRTLFANIISTCFPSSPYNLWNKYKDNMAEDILHRVRSITANPELELISEIHNEVLISLEDLCAMMSGKMLNELGMPAPNRPMHDAFNREFERERQYDTTALSESVQTVNDGNGGIFFIDAPGGTGKAFLISLILNTIRAQSQIALAVASSGIAATLLEGGRTAHSALKLPLNLKTIEEPTCNITKTSAMAKVLQNCKIIIWDECTMAHKRALEALDRTLRDLRSNQIIFGGAMIVLAGDFRQMLPVIPRSTHQIYGDM</sequence>
<gene>
    <name evidence="3" type="ORF">ILUMI_12691</name>
</gene>
<dbReference type="OrthoDB" id="272985at2759"/>
<keyword evidence="1" id="KW-0233">DNA recombination</keyword>
<dbReference type="GO" id="GO:0016787">
    <property type="term" value="F:hydrolase activity"/>
    <property type="evidence" value="ECO:0007669"/>
    <property type="project" value="UniProtKB-KW"/>
</dbReference>
<dbReference type="EMBL" id="VTPC01007956">
    <property type="protein sequence ID" value="KAF2893481.1"/>
    <property type="molecule type" value="Genomic_DNA"/>
</dbReference>
<dbReference type="GO" id="GO:0006281">
    <property type="term" value="P:DNA repair"/>
    <property type="evidence" value="ECO:0007669"/>
    <property type="project" value="UniProtKB-KW"/>
</dbReference>
<keyword evidence="1" id="KW-0378">Hydrolase</keyword>
<dbReference type="Gene3D" id="3.40.50.300">
    <property type="entry name" value="P-loop containing nucleotide triphosphate hydrolases"/>
    <property type="match status" value="1"/>
</dbReference>
<evidence type="ECO:0000313" key="3">
    <source>
        <dbReference type="EMBL" id="KAF2893481.1"/>
    </source>
</evidence>
<reference evidence="3" key="1">
    <citation type="submission" date="2019-08" db="EMBL/GenBank/DDBJ databases">
        <title>The genome of the North American firefly Photinus pyralis.</title>
        <authorList>
            <consortium name="Photinus pyralis genome working group"/>
            <person name="Fallon T.R."/>
            <person name="Sander Lower S.E."/>
            <person name="Weng J.-K."/>
        </authorList>
    </citation>
    <scope>NUCLEOTIDE SEQUENCE</scope>
    <source>
        <strain evidence="3">TRF0915ILg1</strain>
        <tissue evidence="3">Whole body</tissue>
    </source>
</reference>
<keyword evidence="1" id="KW-0227">DNA damage</keyword>
<dbReference type="EC" id="5.6.2.3" evidence="1"/>
<keyword evidence="1" id="KW-0234">DNA repair</keyword>
<protein>
    <recommendedName>
        <fullName evidence="1">ATP-dependent DNA helicase</fullName>
        <ecNumber evidence="1">5.6.2.3</ecNumber>
    </recommendedName>
</protein>
<comment type="catalytic activity">
    <reaction evidence="1">
        <text>ATP + H2O = ADP + phosphate + H(+)</text>
        <dbReference type="Rhea" id="RHEA:13065"/>
        <dbReference type="ChEBI" id="CHEBI:15377"/>
        <dbReference type="ChEBI" id="CHEBI:15378"/>
        <dbReference type="ChEBI" id="CHEBI:30616"/>
        <dbReference type="ChEBI" id="CHEBI:43474"/>
        <dbReference type="ChEBI" id="CHEBI:456216"/>
        <dbReference type="EC" id="5.6.2.3"/>
    </reaction>
</comment>
<keyword evidence="4" id="KW-1185">Reference proteome</keyword>
<dbReference type="GO" id="GO:0000723">
    <property type="term" value="P:telomere maintenance"/>
    <property type="evidence" value="ECO:0007669"/>
    <property type="project" value="InterPro"/>
</dbReference>
<evidence type="ECO:0000256" key="1">
    <source>
        <dbReference type="RuleBase" id="RU363044"/>
    </source>
</evidence>
<name>A0A8K0CXN3_IGNLU</name>
<dbReference type="SUPFAM" id="SSF52540">
    <property type="entry name" value="P-loop containing nucleoside triphosphate hydrolases"/>
    <property type="match status" value="1"/>
</dbReference>
<evidence type="ECO:0000259" key="2">
    <source>
        <dbReference type="Pfam" id="PF05970"/>
    </source>
</evidence>
<dbReference type="InterPro" id="IPR010285">
    <property type="entry name" value="DNA_helicase_pif1-like_DEAD"/>
</dbReference>
<dbReference type="Proteomes" id="UP000801492">
    <property type="component" value="Unassembled WGS sequence"/>
</dbReference>
<comment type="cofactor">
    <cofactor evidence="1">
        <name>Mg(2+)</name>
        <dbReference type="ChEBI" id="CHEBI:18420"/>
    </cofactor>
</comment>
<keyword evidence="1" id="KW-0547">Nucleotide-binding</keyword>
<comment type="similarity">
    <text evidence="1">Belongs to the helicase family.</text>
</comment>
<dbReference type="GO" id="GO:0043139">
    <property type="term" value="F:5'-3' DNA helicase activity"/>
    <property type="evidence" value="ECO:0007669"/>
    <property type="project" value="UniProtKB-EC"/>
</dbReference>
<dbReference type="AlphaFoldDB" id="A0A8K0CXN3"/>
<feature type="domain" description="DNA helicase Pif1-like DEAD-box helicase" evidence="2">
    <location>
        <begin position="266"/>
        <end position="418"/>
    </location>
</feature>
<dbReference type="InterPro" id="IPR027417">
    <property type="entry name" value="P-loop_NTPase"/>
</dbReference>
<dbReference type="GO" id="GO:0005524">
    <property type="term" value="F:ATP binding"/>
    <property type="evidence" value="ECO:0007669"/>
    <property type="project" value="UniProtKB-KW"/>
</dbReference>
<proteinExistence type="inferred from homology"/>
<organism evidence="3 4">
    <name type="scientific">Ignelater luminosus</name>
    <name type="common">Cucubano</name>
    <name type="synonym">Pyrophorus luminosus</name>
    <dbReference type="NCBI Taxonomy" id="2038154"/>
    <lineage>
        <taxon>Eukaryota</taxon>
        <taxon>Metazoa</taxon>
        <taxon>Ecdysozoa</taxon>
        <taxon>Arthropoda</taxon>
        <taxon>Hexapoda</taxon>
        <taxon>Insecta</taxon>
        <taxon>Pterygota</taxon>
        <taxon>Neoptera</taxon>
        <taxon>Endopterygota</taxon>
        <taxon>Coleoptera</taxon>
        <taxon>Polyphaga</taxon>
        <taxon>Elateriformia</taxon>
        <taxon>Elateroidea</taxon>
        <taxon>Elateridae</taxon>
        <taxon>Agrypninae</taxon>
        <taxon>Pyrophorini</taxon>
        <taxon>Ignelater</taxon>
    </lineage>
</organism>
<keyword evidence="1" id="KW-0347">Helicase</keyword>